<protein>
    <submittedName>
        <fullName evidence="6">Uncharacterized protein</fullName>
    </submittedName>
</protein>
<dbReference type="GO" id="GO:0008168">
    <property type="term" value="F:methyltransferase activity"/>
    <property type="evidence" value="ECO:0007669"/>
    <property type="project" value="UniProtKB-KW"/>
</dbReference>
<proteinExistence type="inferred from homology"/>
<dbReference type="PANTHER" id="PTHR46098:SF1">
    <property type="entry name" value="TRNA (CYTOSINE(38)-C(5))-METHYLTRANSFERASE"/>
    <property type="match status" value="1"/>
</dbReference>
<keyword evidence="7" id="KW-1185">Reference proteome</keyword>
<comment type="caution">
    <text evidence="6">The sequence shown here is derived from an EMBL/GenBank/DDBJ whole genome shotgun (WGS) entry which is preliminary data.</text>
</comment>
<dbReference type="Gene3D" id="3.40.50.150">
    <property type="entry name" value="Vaccinia Virus protein VP39"/>
    <property type="match status" value="1"/>
</dbReference>
<dbReference type="PRINTS" id="PR00105">
    <property type="entry name" value="C5METTRFRASE"/>
</dbReference>
<evidence type="ECO:0000256" key="2">
    <source>
        <dbReference type="ARBA" id="ARBA00022679"/>
    </source>
</evidence>
<accession>A0A9W7FD28</accession>
<dbReference type="GO" id="GO:0032259">
    <property type="term" value="P:methylation"/>
    <property type="evidence" value="ECO:0007669"/>
    <property type="project" value="UniProtKB-KW"/>
</dbReference>
<dbReference type="Proteomes" id="UP001165160">
    <property type="component" value="Unassembled WGS sequence"/>
</dbReference>
<evidence type="ECO:0000256" key="1">
    <source>
        <dbReference type="ARBA" id="ARBA00022603"/>
    </source>
</evidence>
<name>A0A9W7FD28_9STRA</name>
<evidence type="ECO:0000256" key="5">
    <source>
        <dbReference type="SAM" id="MobiDB-lite"/>
    </source>
</evidence>
<dbReference type="Pfam" id="PF00145">
    <property type="entry name" value="DNA_methylase"/>
    <property type="match status" value="1"/>
</dbReference>
<reference evidence="7" key="1">
    <citation type="journal article" date="2023" name="Commun. Biol.">
        <title>Genome analysis of Parmales, the sister group of diatoms, reveals the evolutionary specialization of diatoms from phago-mixotrophs to photoautotrophs.</title>
        <authorList>
            <person name="Ban H."/>
            <person name="Sato S."/>
            <person name="Yoshikawa S."/>
            <person name="Yamada K."/>
            <person name="Nakamura Y."/>
            <person name="Ichinomiya M."/>
            <person name="Sato N."/>
            <person name="Blanc-Mathieu R."/>
            <person name="Endo H."/>
            <person name="Kuwata A."/>
            <person name="Ogata H."/>
        </authorList>
    </citation>
    <scope>NUCLEOTIDE SEQUENCE [LARGE SCALE GENOMIC DNA]</scope>
    <source>
        <strain evidence="7">NIES 3699</strain>
    </source>
</reference>
<feature type="region of interest" description="Disordered" evidence="5">
    <location>
        <begin position="1"/>
        <end position="29"/>
    </location>
</feature>
<dbReference type="InterPro" id="IPR029063">
    <property type="entry name" value="SAM-dependent_MTases_sf"/>
</dbReference>
<dbReference type="PROSITE" id="PS51679">
    <property type="entry name" value="SAM_MT_C5"/>
    <property type="match status" value="1"/>
</dbReference>
<dbReference type="PANTHER" id="PTHR46098">
    <property type="entry name" value="TRNA (CYTOSINE(38)-C(5))-METHYLTRANSFERASE"/>
    <property type="match status" value="1"/>
</dbReference>
<keyword evidence="3 4" id="KW-0949">S-adenosyl-L-methionine</keyword>
<keyword evidence="2 4" id="KW-0808">Transferase</keyword>
<dbReference type="Gene3D" id="3.90.120.10">
    <property type="entry name" value="DNA Methylase, subunit A, domain 2"/>
    <property type="match status" value="1"/>
</dbReference>
<keyword evidence="1 4" id="KW-0489">Methyltransferase</keyword>
<comment type="similarity">
    <text evidence="4">Belongs to the class I-like SAM-binding methyltransferase superfamily. C5-methyltransferase family.</text>
</comment>
<organism evidence="6 7">
    <name type="scientific">Triparma verrucosa</name>
    <dbReference type="NCBI Taxonomy" id="1606542"/>
    <lineage>
        <taxon>Eukaryota</taxon>
        <taxon>Sar</taxon>
        <taxon>Stramenopiles</taxon>
        <taxon>Ochrophyta</taxon>
        <taxon>Bolidophyceae</taxon>
        <taxon>Parmales</taxon>
        <taxon>Triparmaceae</taxon>
        <taxon>Triparma</taxon>
    </lineage>
</organism>
<dbReference type="AlphaFoldDB" id="A0A9W7FD28"/>
<gene>
    <name evidence="6" type="ORF">TrVE_jg14184</name>
</gene>
<evidence type="ECO:0000256" key="4">
    <source>
        <dbReference type="PROSITE-ProRule" id="PRU01016"/>
    </source>
</evidence>
<dbReference type="EMBL" id="BRXX01000408">
    <property type="protein sequence ID" value="GMI09960.1"/>
    <property type="molecule type" value="Genomic_DNA"/>
</dbReference>
<evidence type="ECO:0000313" key="7">
    <source>
        <dbReference type="Proteomes" id="UP001165160"/>
    </source>
</evidence>
<dbReference type="InterPro" id="IPR050750">
    <property type="entry name" value="C5-MTase"/>
</dbReference>
<dbReference type="SUPFAM" id="SSF53335">
    <property type="entry name" value="S-adenosyl-L-methionine-dependent methyltransferases"/>
    <property type="match status" value="1"/>
</dbReference>
<feature type="active site" evidence="4">
    <location>
        <position position="120"/>
    </location>
</feature>
<sequence>MDCKSVRLSVPSSVPSSVPPVPSSTNSIPIVEPPRDLHVLELFSGIGGMRKALQQSLANNPSYNLSSFTAVESNDICNQCYEHNFALDASVTSKVLRRNIEQLKASDVAGKNVWTMSPPCQPFTKTKGSKELGSLDARSRAFANLMMLLETVPSPPEFIFLENVRPFNSSSVHVAFSDVLISRGYVWTEYLLSPLQFWIPNNRTRFYISARRTRKDGEGCRNEEIVNEPRDPPPKVEEGVYENFVPMCCACPISDFMLSDEVLLELYGDMFESSLVVSKETLSKDWARGLSIVGLDDCVTFCFTSSYGKTYHKSSGSLFSRVTRRGKDVKRVSDMAAEHEGNIRLFAPEELLRIFGFGEEYKYPEGMRLKSRYKLIGQSVNVKVVDYVMRGLFEQIT</sequence>
<evidence type="ECO:0000313" key="6">
    <source>
        <dbReference type="EMBL" id="GMI09960.1"/>
    </source>
</evidence>
<dbReference type="InterPro" id="IPR001525">
    <property type="entry name" value="C5_MeTfrase"/>
</dbReference>
<evidence type="ECO:0000256" key="3">
    <source>
        <dbReference type="ARBA" id="ARBA00022691"/>
    </source>
</evidence>